<dbReference type="InterPro" id="IPR006913">
    <property type="entry name" value="CENP-V/GFA"/>
</dbReference>
<evidence type="ECO:0000313" key="6">
    <source>
        <dbReference type="EMBL" id="EAA32432.2"/>
    </source>
</evidence>
<dbReference type="SUPFAM" id="SSF51316">
    <property type="entry name" value="Mss4-like"/>
    <property type="match status" value="2"/>
</dbReference>
<keyword evidence="4" id="KW-0472">Membrane</keyword>
<feature type="domain" description="CENP-V/GFA" evidence="5">
    <location>
        <begin position="68"/>
        <end position="198"/>
    </location>
</feature>
<sequence length="356" mass="40382">MALPSFVVGWFHLPFLACHVILLPIINLSTMSTPPLTDTSAASQAPNSASPTAPLTQTIPQTTDWAVFKGNCHCGRYRFEYSLPKSHRLVDRAFRCTCTLCSMKGYIWLPRSSKPDEGKLTWTRGDGRLIKYESPLVSDEFCGNCGTGLQGMHSHGPLKGLLLVNVRAFQGVSIFFLESLVKTVYLDDEVARELLPWTPDVMYHGRCHCGTVRFELMRTGRNPEKPWPVKEDNCSSCVRDAFVGMYPMRDYVVFSDEAYTKTFEYLYNQRAHGLRHCVTCGVMVFMTVYGPPDLAERLKYLEGQDPERGKAAKKIIEAKLNLQPVNLRTLERVDWYEIRQRIERTDTGTEGYVLAD</sequence>
<protein>
    <recommendedName>
        <fullName evidence="5">CENP-V/GFA domain-containing protein</fullName>
    </recommendedName>
</protein>
<dbReference type="InParanoid" id="Q1K8B1"/>
<evidence type="ECO:0000313" key="7">
    <source>
        <dbReference type="Proteomes" id="UP000001805"/>
    </source>
</evidence>
<keyword evidence="2" id="KW-0479">Metal-binding</keyword>
<dbReference type="RefSeq" id="XP_961668.2">
    <property type="nucleotide sequence ID" value="XM_956575.2"/>
</dbReference>
<gene>
    <name evidence="6" type="ORF">NCU01056</name>
</gene>
<dbReference type="SMR" id="Q1K8B1"/>
<dbReference type="InterPro" id="IPR052355">
    <property type="entry name" value="CENP-V-like"/>
</dbReference>
<feature type="transmembrane region" description="Helical" evidence="4">
    <location>
        <begin position="6"/>
        <end position="26"/>
    </location>
</feature>
<comment type="similarity">
    <text evidence="1">Belongs to the Gfa family.</text>
</comment>
<dbReference type="GO" id="GO:0016846">
    <property type="term" value="F:carbon-sulfur lyase activity"/>
    <property type="evidence" value="ECO:0007669"/>
    <property type="project" value="InterPro"/>
</dbReference>
<feature type="domain" description="CENP-V/GFA" evidence="5">
    <location>
        <begin position="203"/>
        <end position="331"/>
    </location>
</feature>
<keyword evidence="4" id="KW-0812">Transmembrane</keyword>
<name>Q1K8B1_NEUCR</name>
<dbReference type="KEGG" id="ncr:NCU01056"/>
<evidence type="ECO:0000256" key="4">
    <source>
        <dbReference type="SAM" id="Phobius"/>
    </source>
</evidence>
<organism evidence="6 7">
    <name type="scientific">Neurospora crassa (strain ATCC 24698 / 74-OR23-1A / CBS 708.71 / DSM 1257 / FGSC 987)</name>
    <dbReference type="NCBI Taxonomy" id="367110"/>
    <lineage>
        <taxon>Eukaryota</taxon>
        <taxon>Fungi</taxon>
        <taxon>Dikarya</taxon>
        <taxon>Ascomycota</taxon>
        <taxon>Pezizomycotina</taxon>
        <taxon>Sordariomycetes</taxon>
        <taxon>Sordariomycetidae</taxon>
        <taxon>Sordariales</taxon>
        <taxon>Sordariaceae</taxon>
        <taxon>Neurospora</taxon>
    </lineage>
</organism>
<reference evidence="6 7" key="1">
    <citation type="journal article" date="2003" name="Nature">
        <title>The genome sequence of the filamentous fungus Neurospora crassa.</title>
        <authorList>
            <person name="Galagan J.E."/>
            <person name="Calvo S.E."/>
            <person name="Borkovich K.A."/>
            <person name="Selker E.U."/>
            <person name="Read N.D."/>
            <person name="Jaffe D."/>
            <person name="FitzHugh W."/>
            <person name="Ma L.J."/>
            <person name="Smirnov S."/>
            <person name="Purcell S."/>
            <person name="Rehman B."/>
            <person name="Elkins T."/>
            <person name="Engels R."/>
            <person name="Wang S."/>
            <person name="Nielsen C.B."/>
            <person name="Butler J."/>
            <person name="Endrizzi M."/>
            <person name="Qui D."/>
            <person name="Ianakiev P."/>
            <person name="Bell-Pedersen D."/>
            <person name="Nelson M.A."/>
            <person name="Werner-Washburne M."/>
            <person name="Selitrennikoff C.P."/>
            <person name="Kinsey J.A."/>
            <person name="Braun E.L."/>
            <person name="Zelter A."/>
            <person name="Schulte U."/>
            <person name="Kothe G.O."/>
            <person name="Jedd G."/>
            <person name="Mewes W."/>
            <person name="Staben C."/>
            <person name="Marcotte E."/>
            <person name="Greenberg D."/>
            <person name="Roy A."/>
            <person name="Foley K."/>
            <person name="Naylor J."/>
            <person name="Stange-Thomann N."/>
            <person name="Barrett R."/>
            <person name="Gnerre S."/>
            <person name="Kamal M."/>
            <person name="Kamvysselis M."/>
            <person name="Mauceli E."/>
            <person name="Bielke C."/>
            <person name="Rudd S."/>
            <person name="Frishman D."/>
            <person name="Krystofova S."/>
            <person name="Rasmussen C."/>
            <person name="Metzenberg R.L."/>
            <person name="Perkins D.D."/>
            <person name="Kroken S."/>
            <person name="Cogoni C."/>
            <person name="Macino G."/>
            <person name="Catcheside D."/>
            <person name="Li W."/>
            <person name="Pratt R.J."/>
            <person name="Osmani S.A."/>
            <person name="DeSouza C.P."/>
            <person name="Glass L."/>
            <person name="Orbach M.J."/>
            <person name="Berglund J.A."/>
            <person name="Voelker R."/>
            <person name="Yarden O."/>
            <person name="Plamann M."/>
            <person name="Seiler S."/>
            <person name="Dunlap J."/>
            <person name="Radford A."/>
            <person name="Aramayo R."/>
            <person name="Natvig D.O."/>
            <person name="Alex L.A."/>
            <person name="Mannhaupt G."/>
            <person name="Ebbole D.J."/>
            <person name="Freitag M."/>
            <person name="Paulsen I."/>
            <person name="Sachs M.S."/>
            <person name="Lander E.S."/>
            <person name="Nusbaum C."/>
            <person name="Birren B."/>
        </authorList>
    </citation>
    <scope>NUCLEOTIDE SEQUENCE [LARGE SCALE GENOMIC DNA]</scope>
    <source>
        <strain evidence="7">ATCC 24698 / 74-OR23-1A / CBS 708.71 / DSM 1257 / FGSC 987</strain>
    </source>
</reference>
<dbReference type="PROSITE" id="PS51891">
    <property type="entry name" value="CENP_V_GFA"/>
    <property type="match status" value="2"/>
</dbReference>
<dbReference type="EMBL" id="CM002240">
    <property type="protein sequence ID" value="EAA32432.2"/>
    <property type="molecule type" value="Genomic_DNA"/>
</dbReference>
<keyword evidence="7" id="KW-1185">Reference proteome</keyword>
<dbReference type="PANTHER" id="PTHR28620">
    <property type="entry name" value="CENTROMERE PROTEIN V"/>
    <property type="match status" value="1"/>
</dbReference>
<dbReference type="GeneID" id="3877859"/>
<accession>Q1K8B1</accession>
<proteinExistence type="inferred from homology"/>
<dbReference type="PANTHER" id="PTHR28620:SF1">
    <property type="entry name" value="CENP-V_GFA DOMAIN-CONTAINING PROTEIN"/>
    <property type="match status" value="1"/>
</dbReference>
<dbReference type="AlphaFoldDB" id="Q1K8B1"/>
<dbReference type="Proteomes" id="UP000001805">
    <property type="component" value="Chromosome 2, Linkage Group V"/>
</dbReference>
<dbReference type="GO" id="GO:0046872">
    <property type="term" value="F:metal ion binding"/>
    <property type="evidence" value="ECO:0007669"/>
    <property type="project" value="UniProtKB-KW"/>
</dbReference>
<dbReference type="Gene3D" id="2.170.150.70">
    <property type="match status" value="2"/>
</dbReference>
<dbReference type="VEuPathDB" id="FungiDB:NCU01056"/>
<evidence type="ECO:0000259" key="5">
    <source>
        <dbReference type="PROSITE" id="PS51891"/>
    </source>
</evidence>
<dbReference type="InterPro" id="IPR011057">
    <property type="entry name" value="Mss4-like_sf"/>
</dbReference>
<dbReference type="PaxDb" id="5141-EFNCRP00000004313"/>
<keyword evidence="4" id="KW-1133">Transmembrane helix</keyword>
<dbReference type="OrthoDB" id="4585480at2759"/>
<evidence type="ECO:0000256" key="3">
    <source>
        <dbReference type="ARBA" id="ARBA00022833"/>
    </source>
</evidence>
<evidence type="ECO:0000256" key="1">
    <source>
        <dbReference type="ARBA" id="ARBA00005495"/>
    </source>
</evidence>
<dbReference type="Pfam" id="PF04828">
    <property type="entry name" value="GFA"/>
    <property type="match status" value="1"/>
</dbReference>
<evidence type="ECO:0000256" key="2">
    <source>
        <dbReference type="ARBA" id="ARBA00022723"/>
    </source>
</evidence>
<keyword evidence="3" id="KW-0862">Zinc</keyword>